<dbReference type="EMBL" id="QYYH01000048">
    <property type="protein sequence ID" value="RJY16392.1"/>
    <property type="molecule type" value="Genomic_DNA"/>
</dbReference>
<dbReference type="Proteomes" id="UP000273022">
    <property type="component" value="Unassembled WGS sequence"/>
</dbReference>
<dbReference type="AlphaFoldDB" id="A0A3A6U3I0"/>
<feature type="binding site" evidence="6">
    <location>
        <position position="218"/>
    </location>
    <ligand>
        <name>Mg(2+)</name>
        <dbReference type="ChEBI" id="CHEBI:18420"/>
        <label>2</label>
    </ligand>
</feature>
<dbReference type="GO" id="GO:0046854">
    <property type="term" value="P:phosphatidylinositol phosphate biosynthetic process"/>
    <property type="evidence" value="ECO:0007669"/>
    <property type="project" value="InterPro"/>
</dbReference>
<feature type="binding site" evidence="6">
    <location>
        <position position="218"/>
    </location>
    <ligand>
        <name>substrate</name>
    </ligand>
</feature>
<feature type="binding site" evidence="7">
    <location>
        <position position="95"/>
    </location>
    <ligand>
        <name>Mg(2+)</name>
        <dbReference type="ChEBI" id="CHEBI:18420"/>
        <label>1</label>
        <note>catalytic</note>
    </ligand>
</feature>
<evidence type="ECO:0000313" key="8">
    <source>
        <dbReference type="EMBL" id="RJY16392.1"/>
    </source>
</evidence>
<evidence type="ECO:0000256" key="4">
    <source>
        <dbReference type="ARBA" id="ARBA00022801"/>
    </source>
</evidence>
<keyword evidence="5 6" id="KW-0472">Membrane</keyword>
<feature type="binding site" evidence="7">
    <location>
        <position position="218"/>
    </location>
    <ligand>
        <name>Mg(2+)</name>
        <dbReference type="ChEBI" id="CHEBI:18420"/>
        <label>1</label>
        <note>catalytic</note>
    </ligand>
</feature>
<dbReference type="GO" id="GO:0050427">
    <property type="term" value="P:3'-phosphoadenosine 5'-phosphosulfate metabolic process"/>
    <property type="evidence" value="ECO:0007669"/>
    <property type="project" value="TreeGrafter"/>
</dbReference>
<evidence type="ECO:0000256" key="5">
    <source>
        <dbReference type="ARBA" id="ARBA00023136"/>
    </source>
</evidence>
<feature type="binding site" evidence="6 7">
    <location>
        <position position="93"/>
    </location>
    <ligand>
        <name>Mg(2+)</name>
        <dbReference type="ChEBI" id="CHEBI:18420"/>
        <label>2</label>
    </ligand>
</feature>
<feature type="binding site" evidence="6">
    <location>
        <position position="95"/>
    </location>
    <ligand>
        <name>Mg(2+)</name>
        <dbReference type="ChEBI" id="CHEBI:18420"/>
        <label>1</label>
    </ligand>
</feature>
<dbReference type="PROSITE" id="PS00630">
    <property type="entry name" value="IMP_2"/>
    <property type="match status" value="1"/>
</dbReference>
<dbReference type="GO" id="GO:0000287">
    <property type="term" value="F:magnesium ion binding"/>
    <property type="evidence" value="ECO:0007669"/>
    <property type="project" value="UniProtKB-UniRule"/>
</dbReference>
<dbReference type="SUPFAM" id="SSF56655">
    <property type="entry name" value="Carbohydrate phosphatase"/>
    <property type="match status" value="1"/>
</dbReference>
<dbReference type="CDD" id="cd01638">
    <property type="entry name" value="CysQ"/>
    <property type="match status" value="1"/>
</dbReference>
<feature type="binding site" evidence="6">
    <location>
        <position position="73"/>
    </location>
    <ligand>
        <name>substrate</name>
    </ligand>
</feature>
<comment type="subcellular location">
    <subcellularLocation>
        <location evidence="6">Cell inner membrane</location>
        <topology evidence="6">Peripheral membrane protein</topology>
        <orientation evidence="6">Cytoplasmic side</orientation>
    </subcellularLocation>
</comment>
<keyword evidence="6 7" id="KW-0460">Magnesium</keyword>
<dbReference type="EC" id="3.1.3.7" evidence="6"/>
<feature type="binding site" evidence="7">
    <location>
        <position position="96"/>
    </location>
    <ligand>
        <name>Mg(2+)</name>
        <dbReference type="ChEBI" id="CHEBI:18420"/>
        <label>1</label>
        <note>catalytic</note>
    </ligand>
</feature>
<sequence length="265" mass="29227">MHNHPLISKSELLQLCSIAKNAGEEILRIYNNDDVNISVKSNDTPVTNADIASHNEIIKGLTSAFPQFPIMSEEASVADWKQRQLWQTYWLIDPLDGTKEFIAKNGEFTVNIALVHKGQPIAGVVYAPALKKNFYGALKVGAWVESQDGVQPLPIKIHANHPLTIVGSRSHPSPQTQEYLTRFDEYRLTSVGSSLKFCLLAEGSADLYPRLGPTHEWDTAAGQAVLEAAGGKVTELNSTTPLRYNQKKSTLNPHFLALAKNTVQK</sequence>
<dbReference type="Gene3D" id="3.40.190.80">
    <property type="match status" value="1"/>
</dbReference>
<feature type="binding site" evidence="6">
    <location>
        <position position="93"/>
    </location>
    <ligand>
        <name>Mg(2+)</name>
        <dbReference type="ChEBI" id="CHEBI:18420"/>
        <label>1</label>
    </ligand>
</feature>
<dbReference type="InterPro" id="IPR020550">
    <property type="entry name" value="Inositol_monophosphatase_CS"/>
</dbReference>
<keyword evidence="6 7" id="KW-0479">Metal-binding</keyword>
<dbReference type="NCBIfam" id="TIGR01331">
    <property type="entry name" value="bisphos_cysQ"/>
    <property type="match status" value="1"/>
</dbReference>
<organism evidence="8 9">
    <name type="scientific">Parashewanella spongiae</name>
    <dbReference type="NCBI Taxonomy" id="342950"/>
    <lineage>
        <taxon>Bacteria</taxon>
        <taxon>Pseudomonadati</taxon>
        <taxon>Pseudomonadota</taxon>
        <taxon>Gammaproteobacteria</taxon>
        <taxon>Alteromonadales</taxon>
        <taxon>Shewanellaceae</taxon>
        <taxon>Parashewanella</taxon>
    </lineage>
</organism>
<feature type="binding site" evidence="7">
    <location>
        <position position="73"/>
    </location>
    <ligand>
        <name>Mg(2+)</name>
        <dbReference type="ChEBI" id="CHEBI:18420"/>
        <label>1</label>
        <note>catalytic</note>
    </ligand>
</feature>
<dbReference type="InterPro" id="IPR006240">
    <property type="entry name" value="CysQ"/>
</dbReference>
<evidence type="ECO:0000256" key="3">
    <source>
        <dbReference type="ARBA" id="ARBA00022519"/>
    </source>
</evidence>
<dbReference type="InterPro" id="IPR000760">
    <property type="entry name" value="Inositol_monophosphatase-like"/>
</dbReference>
<dbReference type="GO" id="GO:0008441">
    <property type="term" value="F:3'(2'),5'-bisphosphate nucleotidase activity"/>
    <property type="evidence" value="ECO:0007669"/>
    <property type="project" value="UniProtKB-UniRule"/>
</dbReference>
<name>A0A3A6U3I0_9GAMM</name>
<accession>A0A3A6U3I0</accession>
<evidence type="ECO:0000313" key="9">
    <source>
        <dbReference type="Proteomes" id="UP000273022"/>
    </source>
</evidence>
<protein>
    <recommendedName>
        <fullName evidence="6">3'(2'),5'-bisphosphate nucleotidase CysQ</fullName>
        <ecNumber evidence="6">3.1.3.7</ecNumber>
    </recommendedName>
    <alternativeName>
        <fullName evidence="6">3'(2'),5-bisphosphonucleoside 3'(2')-phosphohydrolase</fullName>
    </alternativeName>
    <alternativeName>
        <fullName evidence="6">3'-phosphoadenosine 5'-phosphate phosphatase</fullName>
        <shortName evidence="6">PAP phosphatase</shortName>
    </alternativeName>
</protein>
<evidence type="ECO:0000256" key="2">
    <source>
        <dbReference type="ARBA" id="ARBA00022475"/>
    </source>
</evidence>
<dbReference type="OrthoDB" id="9785695at2"/>
<comment type="function">
    <text evidence="6">Converts adenosine-3',5'-bisphosphate (PAP) to AMP.</text>
</comment>
<feature type="binding site" evidence="6">
    <location>
        <position position="96"/>
    </location>
    <ligand>
        <name>Mg(2+)</name>
        <dbReference type="ChEBI" id="CHEBI:18420"/>
        <label>2</label>
    </ligand>
</feature>
<reference evidence="8 9" key="1">
    <citation type="submission" date="2018-09" db="EMBL/GenBank/DDBJ databases">
        <title>Phylogeny of the Shewanellaceae, and recommendation for two new genera, Pseudoshewanella and Parashewanella.</title>
        <authorList>
            <person name="Wang G."/>
        </authorList>
    </citation>
    <scope>NUCLEOTIDE SEQUENCE [LARGE SCALE GENOMIC DNA]</scope>
    <source>
        <strain evidence="8 9">KCTC 22492</strain>
    </source>
</reference>
<dbReference type="Pfam" id="PF00459">
    <property type="entry name" value="Inositol_P"/>
    <property type="match status" value="1"/>
</dbReference>
<gene>
    <name evidence="6 8" type="primary">cysQ</name>
    <name evidence="8" type="ORF">D5R81_09250</name>
</gene>
<evidence type="ECO:0000256" key="6">
    <source>
        <dbReference type="HAMAP-Rule" id="MF_02095"/>
    </source>
</evidence>
<dbReference type="HAMAP" id="MF_02095">
    <property type="entry name" value="CysQ"/>
    <property type="match status" value="1"/>
</dbReference>
<dbReference type="FunFam" id="3.40.190.80:FF:000005">
    <property type="entry name" value="3'(2'),5'-bisphosphate nucleotidase CysQ"/>
    <property type="match status" value="1"/>
</dbReference>
<comment type="cofactor">
    <cofactor evidence="6 7">
        <name>Mg(2+)</name>
        <dbReference type="ChEBI" id="CHEBI:18420"/>
    </cofactor>
</comment>
<feature type="binding site" evidence="6">
    <location>
        <begin position="95"/>
        <end position="98"/>
    </location>
    <ligand>
        <name>substrate</name>
    </ligand>
</feature>
<keyword evidence="2 6" id="KW-1003">Cell membrane</keyword>
<proteinExistence type="inferred from homology"/>
<dbReference type="Gene3D" id="3.30.540.10">
    <property type="entry name" value="Fructose-1,6-Bisphosphatase, subunit A, domain 1"/>
    <property type="match status" value="1"/>
</dbReference>
<dbReference type="GO" id="GO:0005886">
    <property type="term" value="C:plasma membrane"/>
    <property type="evidence" value="ECO:0007669"/>
    <property type="project" value="UniProtKB-SubCell"/>
</dbReference>
<keyword evidence="9" id="KW-1185">Reference proteome</keyword>
<dbReference type="GO" id="GO:0000103">
    <property type="term" value="P:sulfate assimilation"/>
    <property type="evidence" value="ECO:0007669"/>
    <property type="project" value="TreeGrafter"/>
</dbReference>
<comment type="catalytic activity">
    <reaction evidence="6">
        <text>adenosine 3',5'-bisphosphate + H2O = AMP + phosphate</text>
        <dbReference type="Rhea" id="RHEA:10040"/>
        <dbReference type="ChEBI" id="CHEBI:15377"/>
        <dbReference type="ChEBI" id="CHEBI:43474"/>
        <dbReference type="ChEBI" id="CHEBI:58343"/>
        <dbReference type="ChEBI" id="CHEBI:456215"/>
        <dbReference type="EC" id="3.1.3.7"/>
    </reaction>
</comment>
<comment type="caution">
    <text evidence="8">The sequence shown here is derived from an EMBL/GenBank/DDBJ whole genome shotgun (WGS) entry which is preliminary data.</text>
</comment>
<dbReference type="PRINTS" id="PR00377">
    <property type="entry name" value="IMPHPHTASES"/>
</dbReference>
<dbReference type="PANTHER" id="PTHR43028">
    <property type="entry name" value="3'(2'),5'-BISPHOSPHATE NUCLEOTIDASE 1"/>
    <property type="match status" value="1"/>
</dbReference>
<keyword evidence="3 6" id="KW-0997">Cell inner membrane</keyword>
<comment type="similarity">
    <text evidence="1 6">Belongs to the inositol monophosphatase superfamily. CysQ family.</text>
</comment>
<dbReference type="InterPro" id="IPR050725">
    <property type="entry name" value="CysQ/Inositol_MonoPase"/>
</dbReference>
<evidence type="ECO:0000256" key="7">
    <source>
        <dbReference type="PIRSR" id="PIRSR600760-2"/>
    </source>
</evidence>
<dbReference type="RefSeq" id="WP_121853368.1">
    <property type="nucleotide sequence ID" value="NZ_CP037952.1"/>
</dbReference>
<keyword evidence="4 6" id="KW-0378">Hydrolase</keyword>
<dbReference type="PANTHER" id="PTHR43028:SF5">
    <property type="entry name" value="3'(2'),5'-BISPHOSPHATE NUCLEOTIDASE 1"/>
    <property type="match status" value="1"/>
</dbReference>
<feature type="binding site" evidence="6">
    <location>
        <position position="73"/>
    </location>
    <ligand>
        <name>Mg(2+)</name>
        <dbReference type="ChEBI" id="CHEBI:18420"/>
        <label>1</label>
    </ligand>
</feature>
<evidence type="ECO:0000256" key="1">
    <source>
        <dbReference type="ARBA" id="ARBA00005289"/>
    </source>
</evidence>